<feature type="region of interest" description="Disordered" evidence="1">
    <location>
        <begin position="294"/>
        <end position="318"/>
    </location>
</feature>
<feature type="compositionally biased region" description="Polar residues" evidence="1">
    <location>
        <begin position="297"/>
        <end position="310"/>
    </location>
</feature>
<feature type="transmembrane region" description="Helical" evidence="2">
    <location>
        <begin position="152"/>
        <end position="176"/>
    </location>
</feature>
<dbReference type="PANTHER" id="PTHR38848:SF3">
    <property type="entry name" value="G-PROTEIN COUPLED RECEPTORS FAMILY 3 PROFILE DOMAIN-CONTAINING PROTEIN"/>
    <property type="match status" value="1"/>
</dbReference>
<feature type="transmembrane region" description="Helical" evidence="2">
    <location>
        <begin position="112"/>
        <end position="132"/>
    </location>
</feature>
<keyword evidence="2" id="KW-1133">Transmembrane helix</keyword>
<evidence type="ECO:0000313" key="4">
    <source>
        <dbReference type="Proteomes" id="UP000275078"/>
    </source>
</evidence>
<evidence type="ECO:0000313" key="3">
    <source>
        <dbReference type="EMBL" id="RPA83766.1"/>
    </source>
</evidence>
<proteinExistence type="predicted"/>
<keyword evidence="2" id="KW-0472">Membrane</keyword>
<protein>
    <submittedName>
        <fullName evidence="3">Uncharacterized protein</fullName>
    </submittedName>
</protein>
<name>A0A3N4IDY1_ASCIM</name>
<organism evidence="3 4">
    <name type="scientific">Ascobolus immersus RN42</name>
    <dbReference type="NCBI Taxonomy" id="1160509"/>
    <lineage>
        <taxon>Eukaryota</taxon>
        <taxon>Fungi</taxon>
        <taxon>Dikarya</taxon>
        <taxon>Ascomycota</taxon>
        <taxon>Pezizomycotina</taxon>
        <taxon>Pezizomycetes</taxon>
        <taxon>Pezizales</taxon>
        <taxon>Ascobolaceae</taxon>
        <taxon>Ascobolus</taxon>
    </lineage>
</organism>
<keyword evidence="2" id="KW-0812">Transmembrane</keyword>
<feature type="transmembrane region" description="Helical" evidence="2">
    <location>
        <begin position="72"/>
        <end position="92"/>
    </location>
</feature>
<dbReference type="Proteomes" id="UP000275078">
    <property type="component" value="Unassembled WGS sequence"/>
</dbReference>
<dbReference type="AlphaFoldDB" id="A0A3N4IDY1"/>
<gene>
    <name evidence="3" type="ORF">BJ508DRAFT_341367</name>
</gene>
<feature type="transmembrane region" description="Helical" evidence="2">
    <location>
        <begin position="239"/>
        <end position="258"/>
    </location>
</feature>
<sequence>MAPNAFGGPDSELIRFRTLGIWNEKRHDVVLDVKGTQPPWSYIFSLTLALTATSILSYCFAIRTYQVKNYKALPLVRWLILAVYADSWMFVISSTLLQSGIGLSSSDRACEASILLCLVCYLTTKVIIYFFLVEKVYIVQGRHKPRLQDRLYMFNACGMLLPYCAIIILCFVYRIAARDSNNVCRIGLKLVSNIPLLAFDIIINVYLTALFLAPLTNLYSFKTPSTNQIKLRKIARRTLYGAIGTLLTSIANLTALLIMQGKEPGWVCFACCNADVMASALILHWVTVTDNEDDSRLTGSRSSGPQNPRNPSDIRLRSNVYGKGTPVNTLNSGKHANGIFVGISDNEGVVSSCIATNPIDKKDSKKKKSRRSDKEVPKGQICVTTMTETIQEIEPMPIHVSMSGSTALGSEESVVVGDMNMRRQVESLASFQTGESSRSMADCGSEVEIARFAYERGRGERRFEVE</sequence>
<feature type="transmembrane region" description="Helical" evidence="2">
    <location>
        <begin position="40"/>
        <end position="60"/>
    </location>
</feature>
<accession>A0A3N4IDY1</accession>
<evidence type="ECO:0000256" key="2">
    <source>
        <dbReference type="SAM" id="Phobius"/>
    </source>
</evidence>
<evidence type="ECO:0000256" key="1">
    <source>
        <dbReference type="SAM" id="MobiDB-lite"/>
    </source>
</evidence>
<dbReference type="EMBL" id="ML119662">
    <property type="protein sequence ID" value="RPA83766.1"/>
    <property type="molecule type" value="Genomic_DNA"/>
</dbReference>
<reference evidence="3 4" key="1">
    <citation type="journal article" date="2018" name="Nat. Ecol. Evol.">
        <title>Pezizomycetes genomes reveal the molecular basis of ectomycorrhizal truffle lifestyle.</title>
        <authorList>
            <person name="Murat C."/>
            <person name="Payen T."/>
            <person name="Noel B."/>
            <person name="Kuo A."/>
            <person name="Morin E."/>
            <person name="Chen J."/>
            <person name="Kohler A."/>
            <person name="Krizsan K."/>
            <person name="Balestrini R."/>
            <person name="Da Silva C."/>
            <person name="Montanini B."/>
            <person name="Hainaut M."/>
            <person name="Levati E."/>
            <person name="Barry K.W."/>
            <person name="Belfiori B."/>
            <person name="Cichocki N."/>
            <person name="Clum A."/>
            <person name="Dockter R.B."/>
            <person name="Fauchery L."/>
            <person name="Guy J."/>
            <person name="Iotti M."/>
            <person name="Le Tacon F."/>
            <person name="Lindquist E.A."/>
            <person name="Lipzen A."/>
            <person name="Malagnac F."/>
            <person name="Mello A."/>
            <person name="Molinier V."/>
            <person name="Miyauchi S."/>
            <person name="Poulain J."/>
            <person name="Riccioni C."/>
            <person name="Rubini A."/>
            <person name="Sitrit Y."/>
            <person name="Splivallo R."/>
            <person name="Traeger S."/>
            <person name="Wang M."/>
            <person name="Zifcakova L."/>
            <person name="Wipf D."/>
            <person name="Zambonelli A."/>
            <person name="Paolocci F."/>
            <person name="Nowrousian M."/>
            <person name="Ottonello S."/>
            <person name="Baldrian P."/>
            <person name="Spatafora J.W."/>
            <person name="Henrissat B."/>
            <person name="Nagy L.G."/>
            <person name="Aury J.M."/>
            <person name="Wincker P."/>
            <person name="Grigoriev I.V."/>
            <person name="Bonfante P."/>
            <person name="Martin F.M."/>
        </authorList>
    </citation>
    <scope>NUCLEOTIDE SEQUENCE [LARGE SCALE GENOMIC DNA]</scope>
    <source>
        <strain evidence="3 4">RN42</strain>
    </source>
</reference>
<dbReference type="OrthoDB" id="3210850at2759"/>
<feature type="transmembrane region" description="Helical" evidence="2">
    <location>
        <begin position="196"/>
        <end position="219"/>
    </location>
</feature>
<keyword evidence="4" id="KW-1185">Reference proteome</keyword>
<dbReference type="PANTHER" id="PTHR38848">
    <property type="entry name" value="G-PROTEIN COUPLED RECEPTORS FAMILY 3 PROFILE DOMAIN-CONTAINING PROTEIN"/>
    <property type="match status" value="1"/>
</dbReference>